<dbReference type="Gene3D" id="2.60.60.20">
    <property type="entry name" value="PLAT/LH2 domain"/>
    <property type="match status" value="1"/>
</dbReference>
<dbReference type="InterPro" id="IPR036392">
    <property type="entry name" value="PLAT/LH2_dom_sf"/>
</dbReference>
<keyword evidence="4 10" id="KW-0732">Signal</keyword>
<dbReference type="Pfam" id="PF01825">
    <property type="entry name" value="GPS"/>
    <property type="match status" value="1"/>
</dbReference>
<keyword evidence="3 9" id="KW-0812">Transmembrane</keyword>
<comment type="caution">
    <text evidence="8">Lacks conserved residue(s) required for the propagation of feature annotation.</text>
</comment>
<feature type="transmembrane region" description="Helical" evidence="9">
    <location>
        <begin position="2229"/>
        <end position="2249"/>
    </location>
</feature>
<evidence type="ECO:0000256" key="7">
    <source>
        <dbReference type="ARBA" id="ARBA00023180"/>
    </source>
</evidence>
<dbReference type="RefSeq" id="XP_065660263.1">
    <property type="nucleotide sequence ID" value="XM_065804191.1"/>
</dbReference>
<protein>
    <submittedName>
        <fullName evidence="14">Uncharacterized protein LOC105848477 isoform X6</fullName>
    </submittedName>
</protein>
<evidence type="ECO:0000256" key="6">
    <source>
        <dbReference type="ARBA" id="ARBA00023136"/>
    </source>
</evidence>
<feature type="transmembrane region" description="Helical" evidence="9">
    <location>
        <begin position="2317"/>
        <end position="2340"/>
    </location>
</feature>
<organism evidence="13 14">
    <name type="scientific">Hydra vulgaris</name>
    <name type="common">Hydra</name>
    <name type="synonym">Hydra attenuata</name>
    <dbReference type="NCBI Taxonomy" id="6087"/>
    <lineage>
        <taxon>Eukaryota</taxon>
        <taxon>Metazoa</taxon>
        <taxon>Cnidaria</taxon>
        <taxon>Hydrozoa</taxon>
        <taxon>Hydroidolina</taxon>
        <taxon>Anthoathecata</taxon>
        <taxon>Aplanulata</taxon>
        <taxon>Hydridae</taxon>
        <taxon>Hydra</taxon>
    </lineage>
</organism>
<keyword evidence="7" id="KW-0325">Glycoprotein</keyword>
<keyword evidence="13" id="KW-1185">Reference proteome</keyword>
<keyword evidence="5 9" id="KW-1133">Transmembrane helix</keyword>
<feature type="chain" id="PRO_5045625628" evidence="10">
    <location>
        <begin position="18"/>
        <end position="3065"/>
    </location>
</feature>
<dbReference type="PANTHER" id="PTHR10877">
    <property type="entry name" value="POLYCYSTIN FAMILY MEMBER"/>
    <property type="match status" value="1"/>
</dbReference>
<keyword evidence="6 9" id="KW-0472">Membrane</keyword>
<feature type="transmembrane region" description="Helical" evidence="9">
    <location>
        <begin position="2715"/>
        <end position="2740"/>
    </location>
</feature>
<dbReference type="InterPro" id="IPR046791">
    <property type="entry name" value="Polycystin_dom"/>
</dbReference>
<sequence>MINGLILMICYVNYVISQNSSEQFNFTGLILLQSSNLLHTFTNFYQEYVVSFEIKPMSIYQAEYGNVIHLTADGDYTNYGDRNPAVYFCPATTQQGSFSFSTSINGSIKNFYAKSLPLNQWSLVEISQMFVSSSFVYSISLNKTRLYSSVNSHTVQLSNVKLYASNPWSKAQDGYIRNLYVFTGKIDRVTIAPSTQFPNDLPSAQYPTVVSGCTNDSSTDFQLTATGYLVENIFFCVSICNSFKPPGVFRYAFFLEGEFCFCRNASLPELDITKFNSPCVKSTCLSNENNLDCFLSSYEVMLLSSGIVEWSVTYNPANVVVDKEVQIKTNILGDGASSAFIRPISSGISSVAEIVDNTTVKTLFYLPGLQEWCAEIGNDFMKPFTAVSWIQISEYIDGIQMIPPTVQTNGVSVLIITEGTNISVSLSIPMAQNLNFSVDIIQLMFGSSFLYNKSLQICSLSGGFTLKQILVSGRLSKVKLKSISKGYLDIAILRPLCKSGTDICPSSFYCTNTCFRKMLLEASNSSTITALVVYRFVFLLNDTGVIEIPIRNKYNEIEDNDMIWIGGNASLLCNETVSKSIQDFGTMIGNTVTFLANAISNIDFFISIFISKPFEYLVPLPSSSGLFNITVNASNNIPSFRQLTFSLNNQIPVSNLNFAYMKPFSKFIAGYKLNSWILFKAVIDNGTDVLYVFNIPKLNFTAIVSTGEVSFKPISSGVFTVYLTAGNKLNTLNTSVDIAVLSEINGLSLAVDKSLTKDVDFITNVTIFNGTNMLLVVDFGDGSPVIKKENINAAGVNGLFFPITYKYSVCKVFTINVFVGNTFANGIKTVNKSLSKSTNVTVFCPLSPLNISTMPINLSNGNVLLSLNKNIIINVHQYSGSYMLYSIDWGDGDSILNDQTMNESPVSFQVQHMYKTENRYNISISCKNYMQSVNYSIMVLVRNCSAPEVSFYYGTFLNPMIIMQSIGADLTAFIDNANSFCINKNYSFKWNLTNYSAKPIMAQDAISIVTHSQQTITFRIKKKALSVGLYIFSVVFNYGVDTSVYTAFLNLVFSSLYIDIENGLFNSIAYKKKIGNESFYQNFTISTMSSYDPDDPNAGIQNITFKWRCKIARNFSYAIEVMENFTLLNLTYQSDTCFSQHWNNILSLNPYINFSTLQFLEGISYHFEVCGTKYIGKDVDSNDIHKTSCFTQELLILAADLPVVTVRCISNCESKLNFKERVIYALDCENCGSKRLITQWSITDDNNVVPPEIKLSINATTTGFLNPSLVINKDILLESKNYTFTLIVGFADSLKRTKFEFTKVTCSKPTPGYCVINPTEGYALETKFILLCFDWSDSDQLLSYRFYYDNGQSQFMLMSSTTTVDYPILNAASTYQPSLFYFMMGPGNENNGYKIKIIIKVSGKYRAYTEYNIYIKVYLSNKPLNIKELISGTNLNDTQSVAHLVQAVSSTANKMSANYSINPPLFINNYTGMAENILNQEQKISQMQDIRTKMINLLNNIAISDLNSFKVVADALALTSQYPVELDFQTQNDASNVVIKLAKSFTKENLKGFGADFFDTMTQSFVKSISNLFQASITNITAGFSNYPKSSVQTFIHLENQKMVPNLLQSIENYFIAVQFYKVSGENSTVGQTNQFTFELKKKILSTLSNNSIGSFAKSGVAISSQLQVKDDEYGFTLPDSTDMFNESIQNMQVLVNNLRMKIMVYTWDTNRSQNIFSETQSLTFYNVDGLSIQVKNTSKPINIAIKNIPEKMNGTNISLSMPNDIHQVKLLLKSDCNLLIKFLLKNDKNNLTNLIVYIQYGKIATKLDYDIMLNISNNQGIFMTKNSLPVSNANLGDTGKEAKNNFSGVSQRNQDVILFNDSSLILWNFMESTYAFLNKTELHLSFLYVGPMPDKKLDVNPYTFDEAESTGTFDYEMKSFCAECNYWSEDTNRWMSDGCKLDVASTRFSITKCKCTHLTAFGGFFVAPNPLFMPTFALFKKGYALTVTVAVVILMWLVGLVLCRRMDKKDLNKVGVCPLLDNQYGDTYLYQIIVNTGSRRNAGTKSNIFFTVVGDLNDSGVRRLRDAERECFQRASCDVFIMTTHSSLGELDFIRLWHDNSGGGWYVKNIIINDLQTKKQFTFIGRRWIAADCGSCTLDCVIPVASVDEQKNFTYVFTSKAEQNLFDEHLWFSIFARLPKSTFTRCQRLSVAVSLIMTSMMVSAMYYTRVNKEKPEDENRSTFSLTKTQIFVVFLSTCIKMPIHLVLLKFFRLKKSLRSVTRHHLTNVSLDSENYVEQSPSKSLPKSFNSTQKSTNVVIEKTNSSSIKKKNCFSNWCLYIAWFICVGNIFICGLVVLWYGMSFGNNKSLNWLAVVTIDFAKEIFLTDPIKVFILAIFFALIVKKINEESDVEKQGVLLVQDKSWLNKLKGLPTIFEREDIELQPLDSTKVKEMQEKRLKDLKMHALTNEIVLYTIYAVLVMLIGYMTRENVAFNQTRNIQELFNLTPRGIPWPREYSKIYSKIQSSQDVWLWLEEFFLVQVYPVPWYNLSDTYANKDKKDFPGKLFLNDLTSKIVNGIRIRQIRVKPNTCIKANSVANFTIDCLPPYKTSLEETRDFGLNWTIPKNYNSPIYPSTMPWRYQKWQELDGYPYTANLDTYYGGGYVIEIFPKWKNKAILEQVKKSKWIDRQTRAVIIEFALFNAATNYFSMVTLALEFPASGGVIPNFSVLTFKLYASVTGSKVVLGSHCLFILITIIFAIRECRYLYQTGPKYFFEFWNLVEVALINLSIIAVGFFFYKGHLAKMLLQRIPQKKPNKFINFQFASYWDLTYIYIVSLIVFFVTLKFIKLLRFNRRMLMLSSTLKNAWYPLTMFGITFFIILCSVVSTSSIVFGSLLYGYQTYFKTVASIISLLLGKFSYSQFENTNNVLGPSFFFGFNFIVIWIVMNIFISILNDAFAEVCANLQFQTNEYEIVNFIIVHLKELFGWSPTKKNVDITTNQKVEPIEANSMDCMGLLRKSKLHQFTEFKKEKPVINQILGLSNYENLLKKDIDIVEYESLYKFVNCMSAIYEASSGLEKKRNKGVE</sequence>
<dbReference type="Proteomes" id="UP001652625">
    <property type="component" value="Chromosome 08"/>
</dbReference>
<dbReference type="Pfam" id="PF08016">
    <property type="entry name" value="PKD_channel"/>
    <property type="match status" value="1"/>
</dbReference>
<evidence type="ECO:0000259" key="12">
    <source>
        <dbReference type="PROSITE" id="PS51111"/>
    </source>
</evidence>
<feature type="signal peptide" evidence="10">
    <location>
        <begin position="1"/>
        <end position="17"/>
    </location>
</feature>
<reference evidence="14" key="1">
    <citation type="submission" date="2025-08" db="UniProtKB">
        <authorList>
            <consortium name="RefSeq"/>
        </authorList>
    </citation>
    <scope>IDENTIFICATION</scope>
</reference>
<evidence type="ECO:0000313" key="14">
    <source>
        <dbReference type="RefSeq" id="XP_065660263.1"/>
    </source>
</evidence>
<dbReference type="InterPro" id="IPR003915">
    <property type="entry name" value="PKD_2"/>
</dbReference>
<dbReference type="Pfam" id="PF02010">
    <property type="entry name" value="REJ"/>
    <property type="match status" value="1"/>
</dbReference>
<name>A0ABM4CEZ2_HYDVU</name>
<feature type="domain" description="PLAT" evidence="11">
    <location>
        <begin position="2029"/>
        <end position="2144"/>
    </location>
</feature>
<evidence type="ECO:0000256" key="4">
    <source>
        <dbReference type="ARBA" id="ARBA00022729"/>
    </source>
</evidence>
<dbReference type="SMART" id="SM00308">
    <property type="entry name" value="LH2"/>
    <property type="match status" value="1"/>
</dbReference>
<feature type="transmembrane region" description="Helical" evidence="9">
    <location>
        <begin position="2911"/>
        <end position="2933"/>
    </location>
</feature>
<gene>
    <name evidence="14" type="primary">LOC105848477</name>
</gene>
<dbReference type="Pfam" id="PF01477">
    <property type="entry name" value="PLAT"/>
    <property type="match status" value="1"/>
</dbReference>
<proteinExistence type="inferred from homology"/>
<evidence type="ECO:0000313" key="13">
    <source>
        <dbReference type="Proteomes" id="UP001652625"/>
    </source>
</evidence>
<feature type="transmembrane region" description="Helical" evidence="9">
    <location>
        <begin position="2881"/>
        <end position="2899"/>
    </location>
</feature>
<comment type="similarity">
    <text evidence="2">Belongs to the polycystin family.</text>
</comment>
<feature type="transmembrane region" description="Helical" evidence="9">
    <location>
        <begin position="2447"/>
        <end position="2467"/>
    </location>
</feature>
<feature type="transmembrane region" description="Helical" evidence="9">
    <location>
        <begin position="2760"/>
        <end position="2778"/>
    </location>
</feature>
<dbReference type="SMART" id="SM00303">
    <property type="entry name" value="GPS"/>
    <property type="match status" value="1"/>
</dbReference>
<dbReference type="InterPro" id="IPR001024">
    <property type="entry name" value="PLAT/LH2_dom"/>
</dbReference>
<comment type="subcellular location">
    <subcellularLocation>
        <location evidence="1">Membrane</location>
        <topology evidence="1">Multi-pass membrane protein</topology>
    </subcellularLocation>
</comment>
<evidence type="ECO:0000256" key="2">
    <source>
        <dbReference type="ARBA" id="ARBA00007200"/>
    </source>
</evidence>
<dbReference type="InterPro" id="IPR000203">
    <property type="entry name" value="GPS"/>
</dbReference>
<feature type="transmembrane region" description="Helical" evidence="9">
    <location>
        <begin position="2360"/>
        <end position="2383"/>
    </location>
</feature>
<evidence type="ECO:0000256" key="3">
    <source>
        <dbReference type="ARBA" id="ARBA00022692"/>
    </source>
</evidence>
<feature type="transmembrane region" description="Helical" evidence="9">
    <location>
        <begin position="1983"/>
        <end position="2004"/>
    </location>
</feature>
<evidence type="ECO:0000256" key="1">
    <source>
        <dbReference type="ARBA" id="ARBA00004141"/>
    </source>
</evidence>
<feature type="transmembrane region" description="Helical" evidence="9">
    <location>
        <begin position="2190"/>
        <end position="2209"/>
    </location>
</feature>
<dbReference type="SUPFAM" id="SSF49723">
    <property type="entry name" value="Lipase/lipooxygenase domain (PLAT/LH2 domain)"/>
    <property type="match status" value="1"/>
</dbReference>
<dbReference type="InterPro" id="IPR051223">
    <property type="entry name" value="Polycystin"/>
</dbReference>
<dbReference type="InterPro" id="IPR014010">
    <property type="entry name" value="REJ_dom"/>
</dbReference>
<dbReference type="PANTHER" id="PTHR10877:SF150">
    <property type="entry name" value="REJ DOMAIN-CONTAINING PROTEIN"/>
    <property type="match status" value="1"/>
</dbReference>
<dbReference type="Pfam" id="PF20519">
    <property type="entry name" value="Polycystin_dom"/>
    <property type="match status" value="1"/>
</dbReference>
<evidence type="ECO:0000256" key="10">
    <source>
        <dbReference type="SAM" id="SignalP"/>
    </source>
</evidence>
<feature type="domain" description="REJ" evidence="12">
    <location>
        <begin position="1191"/>
        <end position="1346"/>
    </location>
</feature>
<dbReference type="GeneID" id="105848477"/>
<dbReference type="PRINTS" id="PR01433">
    <property type="entry name" value="POLYCYSTIN2"/>
</dbReference>
<dbReference type="InterPro" id="IPR002859">
    <property type="entry name" value="PKD/REJ-like"/>
</dbReference>
<feature type="transmembrane region" description="Helical" evidence="9">
    <location>
        <begin position="2847"/>
        <end position="2875"/>
    </location>
</feature>
<dbReference type="InterPro" id="IPR013122">
    <property type="entry name" value="PKD1_2_channel"/>
</dbReference>
<dbReference type="PROSITE" id="PS51111">
    <property type="entry name" value="REJ"/>
    <property type="match status" value="1"/>
</dbReference>
<accession>A0ABM4CEZ2</accession>
<evidence type="ECO:0000259" key="11">
    <source>
        <dbReference type="PROSITE" id="PS50095"/>
    </source>
</evidence>
<evidence type="ECO:0000256" key="5">
    <source>
        <dbReference type="ARBA" id="ARBA00022989"/>
    </source>
</evidence>
<evidence type="ECO:0000256" key="8">
    <source>
        <dbReference type="PROSITE-ProRule" id="PRU00152"/>
    </source>
</evidence>
<evidence type="ECO:0000256" key="9">
    <source>
        <dbReference type="SAM" id="Phobius"/>
    </source>
</evidence>
<dbReference type="PROSITE" id="PS50095">
    <property type="entry name" value="PLAT"/>
    <property type="match status" value="1"/>
</dbReference>